<reference evidence="1" key="1">
    <citation type="journal article" date="2014" name="Int. J. Syst. Evol. Microbiol.">
        <title>Complete genome sequence of Corynebacterium casei LMG S-19264T (=DSM 44701T), isolated from a smear-ripened cheese.</title>
        <authorList>
            <consortium name="US DOE Joint Genome Institute (JGI-PGF)"/>
            <person name="Walter F."/>
            <person name="Albersmeier A."/>
            <person name="Kalinowski J."/>
            <person name="Ruckert C."/>
        </authorList>
    </citation>
    <scope>NUCLEOTIDE SEQUENCE</scope>
    <source>
        <strain evidence="1">CGMCC 1.12919</strain>
    </source>
</reference>
<dbReference type="EMBL" id="BMGG01000001">
    <property type="protein sequence ID" value="GGC46827.1"/>
    <property type="molecule type" value="Genomic_DNA"/>
</dbReference>
<name>A0A916TWN6_9HYPH</name>
<protein>
    <submittedName>
        <fullName evidence="1">Uncharacterized protein</fullName>
    </submittedName>
</protein>
<evidence type="ECO:0000313" key="1">
    <source>
        <dbReference type="EMBL" id="GGC46827.1"/>
    </source>
</evidence>
<comment type="caution">
    <text evidence="1">The sequence shown here is derived from an EMBL/GenBank/DDBJ whole genome shotgun (WGS) entry which is preliminary data.</text>
</comment>
<gene>
    <name evidence="1" type="ORF">GCM10010994_02470</name>
</gene>
<dbReference type="Proteomes" id="UP000637002">
    <property type="component" value="Unassembled WGS sequence"/>
</dbReference>
<sequence>MSMLTFYINRAGNNLSRRRLRTLNAAKAGLRRLFGRPAR</sequence>
<accession>A0A916TWN6</accession>
<organism evidence="1 2">
    <name type="scientific">Chelatococcus reniformis</name>
    <dbReference type="NCBI Taxonomy" id="1494448"/>
    <lineage>
        <taxon>Bacteria</taxon>
        <taxon>Pseudomonadati</taxon>
        <taxon>Pseudomonadota</taxon>
        <taxon>Alphaproteobacteria</taxon>
        <taxon>Hyphomicrobiales</taxon>
        <taxon>Chelatococcaceae</taxon>
        <taxon>Chelatococcus</taxon>
    </lineage>
</organism>
<evidence type="ECO:0000313" key="2">
    <source>
        <dbReference type="Proteomes" id="UP000637002"/>
    </source>
</evidence>
<dbReference type="InterPro" id="IPR021513">
    <property type="entry name" value="Phage_RSL1_Orf186"/>
</dbReference>
<reference evidence="1" key="2">
    <citation type="submission" date="2020-09" db="EMBL/GenBank/DDBJ databases">
        <authorList>
            <person name="Sun Q."/>
            <person name="Zhou Y."/>
        </authorList>
    </citation>
    <scope>NUCLEOTIDE SEQUENCE</scope>
    <source>
        <strain evidence="1">CGMCC 1.12919</strain>
    </source>
</reference>
<dbReference type="AlphaFoldDB" id="A0A916TWN6"/>
<proteinExistence type="predicted"/>
<dbReference type="Pfam" id="PF11373">
    <property type="entry name" value="DUF3175"/>
    <property type="match status" value="1"/>
</dbReference>
<keyword evidence="2" id="KW-1185">Reference proteome</keyword>